<gene>
    <name evidence="1" type="ORF">BIW11_06929</name>
</gene>
<sequence>MCSSTNMYDHFTSMVRTSPKITALLYDNLELTYEDLGRATHTLADKLSGFRNIVICLPPSDAAICSMLAAWKLGMSSDFIILHILAYFN</sequence>
<dbReference type="EMBL" id="MNPL01003262">
    <property type="protein sequence ID" value="OQR77662.1"/>
    <property type="molecule type" value="Genomic_DNA"/>
</dbReference>
<feature type="non-terminal residue" evidence="1">
    <location>
        <position position="89"/>
    </location>
</feature>
<organism evidence="1 2">
    <name type="scientific">Tropilaelaps mercedesae</name>
    <dbReference type="NCBI Taxonomy" id="418985"/>
    <lineage>
        <taxon>Eukaryota</taxon>
        <taxon>Metazoa</taxon>
        <taxon>Ecdysozoa</taxon>
        <taxon>Arthropoda</taxon>
        <taxon>Chelicerata</taxon>
        <taxon>Arachnida</taxon>
        <taxon>Acari</taxon>
        <taxon>Parasitiformes</taxon>
        <taxon>Mesostigmata</taxon>
        <taxon>Gamasina</taxon>
        <taxon>Dermanyssoidea</taxon>
        <taxon>Laelapidae</taxon>
        <taxon>Tropilaelaps</taxon>
    </lineage>
</organism>
<keyword evidence="2" id="KW-1185">Reference proteome</keyword>
<accession>A0A1V9XW49</accession>
<dbReference type="Proteomes" id="UP000192247">
    <property type="component" value="Unassembled WGS sequence"/>
</dbReference>
<evidence type="ECO:0000313" key="1">
    <source>
        <dbReference type="EMBL" id="OQR77662.1"/>
    </source>
</evidence>
<dbReference type="AlphaFoldDB" id="A0A1V9XW49"/>
<evidence type="ECO:0000313" key="2">
    <source>
        <dbReference type="Proteomes" id="UP000192247"/>
    </source>
</evidence>
<protein>
    <submittedName>
        <fullName evidence="1">Uncharacterized protein</fullName>
    </submittedName>
</protein>
<dbReference type="InterPro" id="IPR042099">
    <property type="entry name" value="ANL_N_sf"/>
</dbReference>
<dbReference type="EMBL" id="MNPL01003262">
    <property type="protein sequence ID" value="OQR77663.1"/>
    <property type="molecule type" value="Genomic_DNA"/>
</dbReference>
<proteinExistence type="predicted"/>
<name>A0A1V9XW49_9ACAR</name>
<dbReference type="Gene3D" id="3.40.50.12780">
    <property type="entry name" value="N-terminal domain of ligase-like"/>
    <property type="match status" value="1"/>
</dbReference>
<reference evidence="1 2" key="1">
    <citation type="journal article" date="2017" name="Gigascience">
        <title>Draft genome of the honey bee ectoparasitic mite, Tropilaelaps mercedesae, is shaped by the parasitic life history.</title>
        <authorList>
            <person name="Dong X."/>
            <person name="Armstrong S.D."/>
            <person name="Xia D."/>
            <person name="Makepeace B.L."/>
            <person name="Darby A.C."/>
            <person name="Kadowaki T."/>
        </authorList>
    </citation>
    <scope>NUCLEOTIDE SEQUENCE [LARGE SCALE GENOMIC DNA]</scope>
    <source>
        <strain evidence="1">Wuxi-XJTLU</strain>
    </source>
</reference>
<dbReference type="InParanoid" id="A0A1V9XW49"/>
<dbReference type="SUPFAM" id="SSF56801">
    <property type="entry name" value="Acetyl-CoA synthetase-like"/>
    <property type="match status" value="1"/>
</dbReference>
<comment type="caution">
    <text evidence="1">The sequence shown here is derived from an EMBL/GenBank/DDBJ whole genome shotgun (WGS) entry which is preliminary data.</text>
</comment>